<sequence length="180" mass="20722">MPDRLTNAFLRKQKFVPSPMEEQLLKTPEPRKVERHFENEISTPSQPDTVETVPAQPQRAQIAYYRPFVPDPLEETTLPEPERQTASYHDVSEICGLSKQPSMSTLERPKEKRAEMMPFIPDPMEETILPTPERRKASYHDVSEIGGLSKQASLSTLEYPEEKKADLVYYRPGFDNVPSY</sequence>
<feature type="region of interest" description="Disordered" evidence="1">
    <location>
        <begin position="71"/>
        <end position="131"/>
    </location>
</feature>
<name>A0A0B2VN81_TOXCA</name>
<proteinExistence type="predicted"/>
<gene>
    <name evidence="2" type="ORF">Tcan_08689</name>
</gene>
<evidence type="ECO:0000313" key="3">
    <source>
        <dbReference type="Proteomes" id="UP000031036"/>
    </source>
</evidence>
<organism evidence="2 3">
    <name type="scientific">Toxocara canis</name>
    <name type="common">Canine roundworm</name>
    <dbReference type="NCBI Taxonomy" id="6265"/>
    <lineage>
        <taxon>Eukaryota</taxon>
        <taxon>Metazoa</taxon>
        <taxon>Ecdysozoa</taxon>
        <taxon>Nematoda</taxon>
        <taxon>Chromadorea</taxon>
        <taxon>Rhabditida</taxon>
        <taxon>Spirurina</taxon>
        <taxon>Ascaridomorpha</taxon>
        <taxon>Ascaridoidea</taxon>
        <taxon>Toxocaridae</taxon>
        <taxon>Toxocara</taxon>
    </lineage>
</organism>
<dbReference type="STRING" id="6265.A0A0B2VN81"/>
<dbReference type="EMBL" id="JPKZ01001305">
    <property type="protein sequence ID" value="KHN82804.1"/>
    <property type="molecule type" value="Genomic_DNA"/>
</dbReference>
<dbReference type="AlphaFoldDB" id="A0A0B2VN81"/>
<evidence type="ECO:0000256" key="1">
    <source>
        <dbReference type="SAM" id="MobiDB-lite"/>
    </source>
</evidence>
<dbReference type="OrthoDB" id="5872847at2759"/>
<dbReference type="Proteomes" id="UP000031036">
    <property type="component" value="Unassembled WGS sequence"/>
</dbReference>
<keyword evidence="3" id="KW-1185">Reference proteome</keyword>
<comment type="caution">
    <text evidence="2">The sequence shown here is derived from an EMBL/GenBank/DDBJ whole genome shotgun (WGS) entry which is preliminary data.</text>
</comment>
<evidence type="ECO:0000313" key="2">
    <source>
        <dbReference type="EMBL" id="KHN82804.1"/>
    </source>
</evidence>
<protein>
    <submittedName>
        <fullName evidence="2">Uncharacterized protein</fullName>
    </submittedName>
</protein>
<accession>A0A0B2VN81</accession>
<reference evidence="2 3" key="1">
    <citation type="submission" date="2014-11" db="EMBL/GenBank/DDBJ databases">
        <title>Genetic blueprint of the zoonotic pathogen Toxocara canis.</title>
        <authorList>
            <person name="Zhu X.-Q."/>
            <person name="Korhonen P.K."/>
            <person name="Cai H."/>
            <person name="Young N.D."/>
            <person name="Nejsum P."/>
            <person name="von Samson-Himmelstjerna G."/>
            <person name="Boag P.R."/>
            <person name="Tan P."/>
            <person name="Li Q."/>
            <person name="Min J."/>
            <person name="Yang Y."/>
            <person name="Wang X."/>
            <person name="Fang X."/>
            <person name="Hall R.S."/>
            <person name="Hofmann A."/>
            <person name="Sternberg P.W."/>
            <person name="Jex A.R."/>
            <person name="Gasser R.B."/>
        </authorList>
    </citation>
    <scope>NUCLEOTIDE SEQUENCE [LARGE SCALE GENOMIC DNA]</scope>
    <source>
        <strain evidence="2">PN_DK_2014</strain>
    </source>
</reference>